<feature type="compositionally biased region" description="Acidic residues" evidence="1">
    <location>
        <begin position="50"/>
        <end position="65"/>
    </location>
</feature>
<reference evidence="2 3" key="1">
    <citation type="submission" date="2019-06" db="EMBL/GenBank/DDBJ databases">
        <title>Genome sequencing of plant associated microbes to promote plant fitness in Sorghum bicolor and Oryza sativa.</title>
        <authorList>
            <person name="Coleman-Derr D."/>
        </authorList>
    </citation>
    <scope>NUCLEOTIDE SEQUENCE [LARGE SCALE GENOMIC DNA]</scope>
    <source>
        <strain evidence="2 3">KV-663</strain>
    </source>
</reference>
<dbReference type="InterPro" id="IPR019587">
    <property type="entry name" value="Polyketide_cyclase/dehydratase"/>
</dbReference>
<proteinExistence type="predicted"/>
<dbReference type="RefSeq" id="WP_141847584.1">
    <property type="nucleotide sequence ID" value="NZ_VFPM01000006.1"/>
</dbReference>
<dbReference type="AlphaFoldDB" id="A0A543H8F6"/>
<sequence length="164" mass="17589">MQLSLHVTGDADPATAWERYADLDAWTQWSPQIQRVDTGPVHDVGVSPDAYDDTDGEQEALDEAEPSPPTPGTDPAPRRIAPGLRGVVIGPVGVHVPFEVLAVDEAAMTWTWRVRAVLAELTLEHSVTPDGGGCRTDLTIIGPPPLVVGYAPVARFALTRLVRP</sequence>
<dbReference type="SUPFAM" id="SSF55961">
    <property type="entry name" value="Bet v1-like"/>
    <property type="match status" value="1"/>
</dbReference>
<feature type="region of interest" description="Disordered" evidence="1">
    <location>
        <begin position="36"/>
        <end position="78"/>
    </location>
</feature>
<comment type="caution">
    <text evidence="2">The sequence shown here is derived from an EMBL/GenBank/DDBJ whole genome shotgun (WGS) entry which is preliminary data.</text>
</comment>
<organism evidence="2 3">
    <name type="scientific">Humibacillus xanthopallidus</name>
    <dbReference type="NCBI Taxonomy" id="412689"/>
    <lineage>
        <taxon>Bacteria</taxon>
        <taxon>Bacillati</taxon>
        <taxon>Actinomycetota</taxon>
        <taxon>Actinomycetes</taxon>
        <taxon>Micrococcales</taxon>
        <taxon>Intrasporangiaceae</taxon>
        <taxon>Humibacillus</taxon>
    </lineage>
</organism>
<dbReference type="EMBL" id="VFPM01000006">
    <property type="protein sequence ID" value="TQM54580.1"/>
    <property type="molecule type" value="Genomic_DNA"/>
</dbReference>
<dbReference type="InterPro" id="IPR023393">
    <property type="entry name" value="START-like_dom_sf"/>
</dbReference>
<evidence type="ECO:0000313" key="3">
    <source>
        <dbReference type="Proteomes" id="UP000316747"/>
    </source>
</evidence>
<dbReference type="OrthoDB" id="191189at2"/>
<dbReference type="Gene3D" id="3.30.530.20">
    <property type="match status" value="1"/>
</dbReference>
<keyword evidence="3" id="KW-1185">Reference proteome</keyword>
<evidence type="ECO:0000313" key="2">
    <source>
        <dbReference type="EMBL" id="TQM54580.1"/>
    </source>
</evidence>
<dbReference type="Proteomes" id="UP000316747">
    <property type="component" value="Unassembled WGS sequence"/>
</dbReference>
<accession>A0A543H8F6</accession>
<gene>
    <name evidence="2" type="ORF">FBY41_4617</name>
</gene>
<dbReference type="Pfam" id="PF10604">
    <property type="entry name" value="Polyketide_cyc2"/>
    <property type="match status" value="1"/>
</dbReference>
<name>A0A543H8F6_9MICO</name>
<evidence type="ECO:0000256" key="1">
    <source>
        <dbReference type="SAM" id="MobiDB-lite"/>
    </source>
</evidence>
<protein>
    <submittedName>
        <fullName evidence="2">Polyketide cyclase/dehydrase/lipid transport protein</fullName>
    </submittedName>
</protein>